<sequence>MISKATIPHFLTNRETHVITQNVQTQQRSGKDDHNLTLIISFLIRVAYESILPKYKKSSGQEKKMVHKIRPKSQMKYETTVICPEK</sequence>
<evidence type="ECO:0000313" key="2">
    <source>
        <dbReference type="Proteomes" id="UP000324222"/>
    </source>
</evidence>
<reference evidence="1 2" key="1">
    <citation type="submission" date="2019-05" db="EMBL/GenBank/DDBJ databases">
        <title>Another draft genome of Portunus trituberculatus and its Hox gene families provides insights of decapod evolution.</title>
        <authorList>
            <person name="Jeong J.-H."/>
            <person name="Song I."/>
            <person name="Kim S."/>
            <person name="Choi T."/>
            <person name="Kim D."/>
            <person name="Ryu S."/>
            <person name="Kim W."/>
        </authorList>
    </citation>
    <scope>NUCLEOTIDE SEQUENCE [LARGE SCALE GENOMIC DNA]</scope>
    <source>
        <tissue evidence="1">Muscle</tissue>
    </source>
</reference>
<keyword evidence="2" id="KW-1185">Reference proteome</keyword>
<protein>
    <submittedName>
        <fullName evidence="1">Uncharacterized protein</fullName>
    </submittedName>
</protein>
<name>A0A5B7EW05_PORTR</name>
<dbReference type="Proteomes" id="UP000324222">
    <property type="component" value="Unassembled WGS sequence"/>
</dbReference>
<accession>A0A5B7EW05</accession>
<organism evidence="1 2">
    <name type="scientific">Portunus trituberculatus</name>
    <name type="common">Swimming crab</name>
    <name type="synonym">Neptunus trituberculatus</name>
    <dbReference type="NCBI Taxonomy" id="210409"/>
    <lineage>
        <taxon>Eukaryota</taxon>
        <taxon>Metazoa</taxon>
        <taxon>Ecdysozoa</taxon>
        <taxon>Arthropoda</taxon>
        <taxon>Crustacea</taxon>
        <taxon>Multicrustacea</taxon>
        <taxon>Malacostraca</taxon>
        <taxon>Eumalacostraca</taxon>
        <taxon>Eucarida</taxon>
        <taxon>Decapoda</taxon>
        <taxon>Pleocyemata</taxon>
        <taxon>Brachyura</taxon>
        <taxon>Eubrachyura</taxon>
        <taxon>Portunoidea</taxon>
        <taxon>Portunidae</taxon>
        <taxon>Portuninae</taxon>
        <taxon>Portunus</taxon>
    </lineage>
</organism>
<comment type="caution">
    <text evidence="1">The sequence shown here is derived from an EMBL/GenBank/DDBJ whole genome shotgun (WGS) entry which is preliminary data.</text>
</comment>
<proteinExistence type="predicted"/>
<dbReference type="EMBL" id="VSRR010003715">
    <property type="protein sequence ID" value="MPC37209.1"/>
    <property type="molecule type" value="Genomic_DNA"/>
</dbReference>
<evidence type="ECO:0000313" key="1">
    <source>
        <dbReference type="EMBL" id="MPC37209.1"/>
    </source>
</evidence>
<gene>
    <name evidence="1" type="ORF">E2C01_030682</name>
</gene>
<dbReference type="AlphaFoldDB" id="A0A5B7EW05"/>